<evidence type="ECO:0000313" key="4">
    <source>
        <dbReference type="Proteomes" id="UP000430345"/>
    </source>
</evidence>
<keyword evidence="1" id="KW-0378">Hydrolase</keyword>
<dbReference type="Gene3D" id="2.60.40.10">
    <property type="entry name" value="Immunoglobulins"/>
    <property type="match status" value="1"/>
</dbReference>
<dbReference type="InterPro" id="IPR013783">
    <property type="entry name" value="Ig-like_fold"/>
</dbReference>
<keyword evidence="4" id="KW-1185">Reference proteome</keyword>
<reference evidence="3 4" key="1">
    <citation type="submission" date="2019-10" db="EMBL/GenBank/DDBJ databases">
        <title>The Genome Sequence of Clostridium tarantellae Isolated from Fish Brain.</title>
        <authorList>
            <person name="Bano L."/>
            <person name="Kiel M."/>
            <person name="Sales G."/>
            <person name="Doxey A.C."/>
            <person name="Mansfield M.J."/>
            <person name="Schiavone M."/>
            <person name="Rossetto O."/>
            <person name="Pirazzini M."/>
            <person name="Dobrindt U."/>
            <person name="Montecucco C."/>
        </authorList>
    </citation>
    <scope>NUCLEOTIDE SEQUENCE [LARGE SCALE GENOMIC DNA]</scope>
    <source>
        <strain evidence="3 4">DSM 3997</strain>
    </source>
</reference>
<dbReference type="Gene3D" id="3.40.630.40">
    <property type="entry name" value="Zn-dependent exopeptidases"/>
    <property type="match status" value="1"/>
</dbReference>
<dbReference type="EMBL" id="WHJC01000168">
    <property type="protein sequence ID" value="MPQ44203.1"/>
    <property type="molecule type" value="Genomic_DNA"/>
</dbReference>
<dbReference type="Proteomes" id="UP000430345">
    <property type="component" value="Unassembled WGS sequence"/>
</dbReference>
<dbReference type="RefSeq" id="WP_170272211.1">
    <property type="nucleotide sequence ID" value="NZ_WHJC01000168.1"/>
</dbReference>
<name>A0A6I1MN63_9CLOT</name>
<sequence length="621" mass="68420">KQEGNQVIQGWAINKSGIDVVNVYIDNKFIGKANYGEDSPFVAQDYPGYPNNNKAGYTLRFDASKLSLGNHEIKAEAVGKDGTKHEKLAEVKVVEGKSPKTHINTNLKELKQEGNQVIQGWAINKSGVEAVNVYIDNKFIGKANYGEDSPFVAQDYPGYPNNNKAGYTLRFDASKLSLGNHEIKAEAVGKDGTKHEKLAKVKVVEGKLPKTHINTNLKELKQTTNQIIQGWAINKSGVEAVKIYIDNKFVGQAIYGEDSPFVAQDYPGYPNNNKAGYTLRFDASKLSLGNHEVKAVAIGKDGSKHEKIANIKVVKFLPPLTHINSHIVEIDRTKPVTIQGWALNESGIASVNVYIDNNFIGKAITGEYSPFVQMDYPRYPENDKAGYTLKTSLTNLTLGKHTLKVEAVGKNGSKHISEINVKVVAPLIVIDPGHNQGGDQGHISHIGGITYNETDLNMDVSVKLQGDLMRMGYDIVMTRQPWEISYEEEKISLRRRVNLANSLNADLFVSIHHNAFNESSAHGTEVWYTSNKTDTANSNASTEGKYLANKIAPVIAKSGNYYDRGSKQGNLYVTKYTNMPSVLVECGFLTNSNDAKKAADPNTQVKVARGIANTLNDWFKK</sequence>
<evidence type="ECO:0000256" key="1">
    <source>
        <dbReference type="ARBA" id="ARBA00022801"/>
    </source>
</evidence>
<dbReference type="Pfam" id="PF17957">
    <property type="entry name" value="Big_7"/>
    <property type="match status" value="1"/>
</dbReference>
<feature type="non-terminal residue" evidence="3">
    <location>
        <position position="1"/>
    </location>
</feature>
<dbReference type="CDD" id="cd02696">
    <property type="entry name" value="MurNAc-LAA"/>
    <property type="match status" value="1"/>
</dbReference>
<dbReference type="SMART" id="SM00646">
    <property type="entry name" value="Ami_3"/>
    <property type="match status" value="1"/>
</dbReference>
<dbReference type="AlphaFoldDB" id="A0A6I1MN63"/>
<comment type="caution">
    <text evidence="3">The sequence shown here is derived from an EMBL/GenBank/DDBJ whole genome shotgun (WGS) entry which is preliminary data.</text>
</comment>
<dbReference type="GO" id="GO:0008745">
    <property type="term" value="F:N-acetylmuramoyl-L-alanine amidase activity"/>
    <property type="evidence" value="ECO:0007669"/>
    <property type="project" value="InterPro"/>
</dbReference>
<proteinExistence type="predicted"/>
<dbReference type="InterPro" id="IPR002508">
    <property type="entry name" value="MurNAc-LAA_cat"/>
</dbReference>
<evidence type="ECO:0000313" key="3">
    <source>
        <dbReference type="EMBL" id="MPQ44203.1"/>
    </source>
</evidence>
<organism evidence="3 4">
    <name type="scientific">Clostridium tarantellae</name>
    <dbReference type="NCBI Taxonomy" id="39493"/>
    <lineage>
        <taxon>Bacteria</taxon>
        <taxon>Bacillati</taxon>
        <taxon>Bacillota</taxon>
        <taxon>Clostridia</taxon>
        <taxon>Eubacteriales</taxon>
        <taxon>Clostridiaceae</taxon>
        <taxon>Clostridium</taxon>
    </lineage>
</organism>
<evidence type="ECO:0000259" key="2">
    <source>
        <dbReference type="SMART" id="SM00646"/>
    </source>
</evidence>
<gene>
    <name evidence="3" type="ORF">GBZ86_10555</name>
</gene>
<dbReference type="PANTHER" id="PTHR30404">
    <property type="entry name" value="N-ACETYLMURAMOYL-L-ALANINE AMIDASE"/>
    <property type="match status" value="1"/>
</dbReference>
<dbReference type="SUPFAM" id="SSF53187">
    <property type="entry name" value="Zn-dependent exopeptidases"/>
    <property type="match status" value="1"/>
</dbReference>
<dbReference type="Pfam" id="PF01520">
    <property type="entry name" value="Amidase_3"/>
    <property type="match status" value="1"/>
</dbReference>
<dbReference type="PANTHER" id="PTHR30404:SF0">
    <property type="entry name" value="N-ACETYLMURAMOYL-L-ALANINE AMIDASE AMIC"/>
    <property type="match status" value="1"/>
</dbReference>
<dbReference type="GO" id="GO:0030288">
    <property type="term" value="C:outer membrane-bounded periplasmic space"/>
    <property type="evidence" value="ECO:0007669"/>
    <property type="project" value="TreeGrafter"/>
</dbReference>
<dbReference type="InterPro" id="IPR050695">
    <property type="entry name" value="N-acetylmuramoyl_amidase_3"/>
</dbReference>
<protein>
    <recommendedName>
        <fullName evidence="2">MurNAc-LAA domain-containing protein</fullName>
    </recommendedName>
</protein>
<dbReference type="GO" id="GO:0009253">
    <property type="term" value="P:peptidoglycan catabolic process"/>
    <property type="evidence" value="ECO:0007669"/>
    <property type="project" value="InterPro"/>
</dbReference>
<feature type="domain" description="MurNAc-LAA" evidence="2">
    <location>
        <begin position="497"/>
        <end position="616"/>
    </location>
</feature>
<accession>A0A6I1MN63</accession>